<protein>
    <submittedName>
        <fullName evidence="2">Uncharacterized protein</fullName>
    </submittedName>
</protein>
<evidence type="ECO:0000313" key="2">
    <source>
        <dbReference type="WBParaSite" id="Hba_06244"/>
    </source>
</evidence>
<dbReference type="Proteomes" id="UP000095283">
    <property type="component" value="Unplaced"/>
</dbReference>
<sequence>MTIRREICFHYLLLVNRRLW</sequence>
<dbReference type="AlphaFoldDB" id="A0A1I7WM71"/>
<accession>A0A1I7WM71</accession>
<dbReference type="WBParaSite" id="Hba_06244">
    <property type="protein sequence ID" value="Hba_06244"/>
    <property type="gene ID" value="Hba_06244"/>
</dbReference>
<reference evidence="2" key="1">
    <citation type="submission" date="2016-11" db="UniProtKB">
        <authorList>
            <consortium name="WormBaseParasite"/>
        </authorList>
    </citation>
    <scope>IDENTIFICATION</scope>
</reference>
<organism evidence="1 2">
    <name type="scientific">Heterorhabditis bacteriophora</name>
    <name type="common">Entomopathogenic nematode worm</name>
    <dbReference type="NCBI Taxonomy" id="37862"/>
    <lineage>
        <taxon>Eukaryota</taxon>
        <taxon>Metazoa</taxon>
        <taxon>Ecdysozoa</taxon>
        <taxon>Nematoda</taxon>
        <taxon>Chromadorea</taxon>
        <taxon>Rhabditida</taxon>
        <taxon>Rhabditina</taxon>
        <taxon>Rhabditomorpha</taxon>
        <taxon>Strongyloidea</taxon>
        <taxon>Heterorhabditidae</taxon>
        <taxon>Heterorhabditis</taxon>
    </lineage>
</organism>
<evidence type="ECO:0000313" key="1">
    <source>
        <dbReference type="Proteomes" id="UP000095283"/>
    </source>
</evidence>
<name>A0A1I7WM71_HETBA</name>
<keyword evidence="1" id="KW-1185">Reference proteome</keyword>
<proteinExistence type="predicted"/>